<name>G4CKI5_9NEIS</name>
<dbReference type="OrthoDB" id="6636557at2"/>
<accession>G4CKI5</accession>
<evidence type="ECO:0000313" key="1">
    <source>
        <dbReference type="EMBL" id="EGY51661.1"/>
    </source>
</evidence>
<gene>
    <name evidence="1" type="ORF">HMPREF9371_2125</name>
</gene>
<dbReference type="EMBL" id="AGAY01000073">
    <property type="protein sequence ID" value="EGY51661.1"/>
    <property type="molecule type" value="Genomic_DNA"/>
</dbReference>
<comment type="caution">
    <text evidence="1">The sequence shown here is derived from an EMBL/GenBank/DDBJ whole genome shotgun (WGS) entry which is preliminary data.</text>
</comment>
<dbReference type="STRING" id="1032488.HMPREF9371_2125"/>
<dbReference type="Proteomes" id="UP000003019">
    <property type="component" value="Unassembled WGS sequence"/>
</dbReference>
<proteinExistence type="predicted"/>
<evidence type="ECO:0000313" key="2">
    <source>
        <dbReference type="Proteomes" id="UP000003019"/>
    </source>
</evidence>
<organism evidence="1 2">
    <name type="scientific">Neisseria shayeganii 871</name>
    <dbReference type="NCBI Taxonomy" id="1032488"/>
    <lineage>
        <taxon>Bacteria</taxon>
        <taxon>Pseudomonadati</taxon>
        <taxon>Pseudomonadota</taxon>
        <taxon>Betaproteobacteria</taxon>
        <taxon>Neisseriales</taxon>
        <taxon>Neisseriaceae</taxon>
        <taxon>Neisseria</taxon>
    </lineage>
</organism>
<dbReference type="AlphaFoldDB" id="G4CKI5"/>
<reference evidence="1 2" key="1">
    <citation type="submission" date="2011-05" db="EMBL/GenBank/DDBJ databases">
        <authorList>
            <person name="Muzny D."/>
            <person name="Qin X."/>
            <person name="Deng J."/>
            <person name="Jiang H."/>
            <person name="Liu Y."/>
            <person name="Qu J."/>
            <person name="Song X.-Z."/>
            <person name="Zhang L."/>
            <person name="Thornton R."/>
            <person name="Coyle M."/>
            <person name="Francisco L."/>
            <person name="Jackson L."/>
            <person name="Javaid M."/>
            <person name="Korchina V."/>
            <person name="Kovar C."/>
            <person name="Mata R."/>
            <person name="Mathew T."/>
            <person name="Ngo R."/>
            <person name="Nguyen L."/>
            <person name="Nguyen N."/>
            <person name="Okwuonu G."/>
            <person name="Ongeri F."/>
            <person name="Pham C."/>
            <person name="Simmons D."/>
            <person name="Wilczek-Boney K."/>
            <person name="Hale W."/>
            <person name="Jakkamsetti A."/>
            <person name="Pham P."/>
            <person name="Ruth R."/>
            <person name="San Lucas F."/>
            <person name="Warren J."/>
            <person name="Zhang J."/>
            <person name="Zhao Z."/>
            <person name="Zhou C."/>
            <person name="Zhu D."/>
            <person name="Lee S."/>
            <person name="Bess C."/>
            <person name="Blankenburg K."/>
            <person name="Forbes L."/>
            <person name="Fu Q."/>
            <person name="Gubbala S."/>
            <person name="Hirani K."/>
            <person name="Jayaseelan J.C."/>
            <person name="Lara F."/>
            <person name="Munidasa M."/>
            <person name="Palculict T."/>
            <person name="Patil S."/>
            <person name="Pu L.-L."/>
            <person name="Saada N."/>
            <person name="Tang L."/>
            <person name="Weissenberger G."/>
            <person name="Zhu Y."/>
            <person name="Hemphill L."/>
            <person name="Shang Y."/>
            <person name="Youmans B."/>
            <person name="Ayvaz T."/>
            <person name="Ross M."/>
            <person name="Santibanez J."/>
            <person name="Aqrawi P."/>
            <person name="Gross S."/>
            <person name="Joshi V."/>
            <person name="Fowler G."/>
            <person name="Nazareth L."/>
            <person name="Reid J."/>
            <person name="Worley K."/>
            <person name="Petrosino J."/>
            <person name="Highlander S."/>
            <person name="Gibbs R."/>
        </authorList>
    </citation>
    <scope>NUCLEOTIDE SEQUENCE [LARGE SCALE GENOMIC DNA]</scope>
    <source>
        <strain evidence="1 2">871</strain>
    </source>
</reference>
<dbReference type="RefSeq" id="WP_009119811.1">
    <property type="nucleotide sequence ID" value="NZ_JH164926.1"/>
</dbReference>
<dbReference type="HOGENOM" id="CLU_1873223_0_0_4"/>
<keyword evidence="2" id="KW-1185">Reference proteome</keyword>
<protein>
    <submittedName>
        <fullName evidence="1">Uncharacterized protein</fullName>
    </submittedName>
</protein>
<sequence>MHIIKKINNQLYPLSEFIFERKYIPCLCRAKPSLFEIFFSEERWKNIKLEVNDFDINRIGHYSPIGVGGPWWIYSDALITLRRHESIPDRLEFVDLAFFELYAGWFWAIKDGKFTEDYHGKDEEEQLNETVYPLQD</sequence>